<dbReference type="PANTHER" id="PTHR21087">
    <property type="entry name" value="SHIKIMATE KINASE"/>
    <property type="match status" value="1"/>
</dbReference>
<dbReference type="UniPathway" id="UPA00053">
    <property type="reaction ID" value="UER00088"/>
</dbReference>
<dbReference type="InterPro" id="IPR000623">
    <property type="entry name" value="Shikimate_kinase/TSH1"/>
</dbReference>
<evidence type="ECO:0000256" key="6">
    <source>
        <dbReference type="ARBA" id="ARBA00022777"/>
    </source>
</evidence>
<dbReference type="GO" id="GO:0009423">
    <property type="term" value="P:chorismate biosynthetic process"/>
    <property type="evidence" value="ECO:0007669"/>
    <property type="project" value="UniProtKB-UniRule"/>
</dbReference>
<comment type="function">
    <text evidence="11">Catalyzes the specific phosphorylation of the 3-hydroxyl group of shikimic acid using ATP as a cosubstrate.</text>
</comment>
<evidence type="ECO:0000256" key="1">
    <source>
        <dbReference type="ARBA" id="ARBA00004842"/>
    </source>
</evidence>
<keyword evidence="4 11" id="KW-0808">Transferase</keyword>
<feature type="binding site" evidence="11">
    <location>
        <position position="60"/>
    </location>
    <ligand>
        <name>substrate</name>
    </ligand>
</feature>
<evidence type="ECO:0000256" key="11">
    <source>
        <dbReference type="HAMAP-Rule" id="MF_00109"/>
    </source>
</evidence>
<dbReference type="SUPFAM" id="SSF52540">
    <property type="entry name" value="P-loop containing nucleoside triphosphate hydrolases"/>
    <property type="match status" value="1"/>
</dbReference>
<feature type="binding site" evidence="11">
    <location>
        <position position="141"/>
    </location>
    <ligand>
        <name>substrate</name>
    </ligand>
</feature>
<dbReference type="PROSITE" id="PS01128">
    <property type="entry name" value="SHIKIMATE_KINASE"/>
    <property type="match status" value="1"/>
</dbReference>
<dbReference type="PANTHER" id="PTHR21087:SF16">
    <property type="entry name" value="SHIKIMATE KINASE 1, CHLOROPLASTIC"/>
    <property type="match status" value="1"/>
</dbReference>
<dbReference type="Gene3D" id="3.40.50.300">
    <property type="entry name" value="P-loop containing nucleotide triphosphate hydrolases"/>
    <property type="match status" value="1"/>
</dbReference>
<evidence type="ECO:0000256" key="10">
    <source>
        <dbReference type="ARBA" id="ARBA00048567"/>
    </source>
</evidence>
<keyword evidence="7 11" id="KW-0067">ATP-binding</keyword>
<dbReference type="GO" id="GO:0008652">
    <property type="term" value="P:amino acid biosynthetic process"/>
    <property type="evidence" value="ECO:0007669"/>
    <property type="project" value="UniProtKB-KW"/>
</dbReference>
<dbReference type="KEGG" id="wca:WEOB_065"/>
<dbReference type="EMBL" id="LN774881">
    <property type="protein sequence ID" value="CEN32024.1"/>
    <property type="molecule type" value="Genomic_DNA"/>
</dbReference>
<keyword evidence="9 11" id="KW-0057">Aromatic amino acid biosynthesis</keyword>
<feature type="binding site" evidence="11">
    <location>
        <position position="120"/>
    </location>
    <ligand>
        <name>ATP</name>
        <dbReference type="ChEBI" id="CHEBI:30616"/>
    </ligand>
</feature>
<dbReference type="GO" id="GO:0005524">
    <property type="term" value="F:ATP binding"/>
    <property type="evidence" value="ECO:0007669"/>
    <property type="project" value="UniProtKB-UniRule"/>
</dbReference>
<feature type="binding site" evidence="11">
    <location>
        <position position="36"/>
    </location>
    <ligand>
        <name>substrate</name>
    </ligand>
</feature>
<dbReference type="PATRIC" id="fig|1594731.3.peg.58"/>
<dbReference type="AlphaFoldDB" id="A0A0H5BWN6"/>
<feature type="binding site" evidence="11">
    <location>
        <position position="82"/>
    </location>
    <ligand>
        <name>substrate</name>
    </ligand>
</feature>
<comment type="caution">
    <text evidence="11">Lacks conserved residue(s) required for the propagation of feature annotation.</text>
</comment>
<feature type="binding site" evidence="11">
    <location>
        <begin position="14"/>
        <end position="19"/>
    </location>
    <ligand>
        <name>ATP</name>
        <dbReference type="ChEBI" id="CHEBI:30616"/>
    </ligand>
</feature>
<dbReference type="InterPro" id="IPR027417">
    <property type="entry name" value="P-loop_NTPase"/>
</dbReference>
<dbReference type="NCBIfam" id="NF003456">
    <property type="entry name" value="PRK05057.1"/>
    <property type="match status" value="1"/>
</dbReference>
<reference evidence="13" key="1">
    <citation type="submission" date="2015-01" db="EMBL/GenBank/DDBJ databases">
        <authorList>
            <person name="Manzano-Marin A."/>
            <person name="Manzano-Marin A."/>
        </authorList>
    </citation>
    <scope>NUCLEOTIDE SEQUENCE [LARGE SCALE GENOMIC DNA]</scope>
    <source>
        <strain evidence="13">obscurior</strain>
    </source>
</reference>
<keyword evidence="11" id="KW-0479">Metal-binding</keyword>
<dbReference type="Proteomes" id="UP000242753">
    <property type="component" value="Chromosome I"/>
</dbReference>
<dbReference type="PRINTS" id="PR01100">
    <property type="entry name" value="SHIKIMTKNASE"/>
</dbReference>
<comment type="pathway">
    <text evidence="1 11">Metabolic intermediate biosynthesis; chorismate biosynthesis; chorismate from D-erythrose 4-phosphate and phosphoenolpyruvate: step 5/7.</text>
</comment>
<evidence type="ECO:0000256" key="4">
    <source>
        <dbReference type="ARBA" id="ARBA00022679"/>
    </source>
</evidence>
<protein>
    <recommendedName>
        <fullName evidence="11">Shikimate kinase 1</fullName>
        <shortName evidence="11">SK 1</shortName>
        <ecNumber evidence="11">2.7.1.71</ecNumber>
    </recommendedName>
</protein>
<evidence type="ECO:0000313" key="12">
    <source>
        <dbReference type="EMBL" id="CEN32024.1"/>
    </source>
</evidence>
<proteinExistence type="inferred from homology"/>
<dbReference type="InterPro" id="IPR031322">
    <property type="entry name" value="Shikimate/glucono_kinase"/>
</dbReference>
<dbReference type="RefSeq" id="WP_281263929.1">
    <property type="nucleotide sequence ID" value="NZ_LN774881.1"/>
</dbReference>
<dbReference type="Pfam" id="PF01202">
    <property type="entry name" value="SKI"/>
    <property type="match status" value="1"/>
</dbReference>
<comment type="subunit">
    <text evidence="11">Monomer.</text>
</comment>
<evidence type="ECO:0000256" key="5">
    <source>
        <dbReference type="ARBA" id="ARBA00022741"/>
    </source>
</evidence>
<feature type="binding site" evidence="11">
    <location>
        <position position="18"/>
    </location>
    <ligand>
        <name>Mg(2+)</name>
        <dbReference type="ChEBI" id="CHEBI:18420"/>
    </ligand>
</feature>
<evidence type="ECO:0000256" key="7">
    <source>
        <dbReference type="ARBA" id="ARBA00022840"/>
    </source>
</evidence>
<evidence type="ECO:0000256" key="3">
    <source>
        <dbReference type="ARBA" id="ARBA00022605"/>
    </source>
</evidence>
<sequence length="176" mass="20167">MLKKRNIFLIGPMGSGKSTVGKKLAEKLGFSFFDSDNEIERISGVNIAWIFDVEGERGFRKREIKIISELVMKNNVVLATGGGSIISYEVRNFLVSNGVVIYLKVGIDTQLARTRFDKSRPLILLEESKKYAIFQRLSNERSLFYEEIFDLKICVDNKSIDTINNEIIKFLEEIQF</sequence>
<comment type="subcellular location">
    <subcellularLocation>
        <location evidence="11">Cytoplasm</location>
    </subcellularLocation>
</comment>
<comment type="similarity">
    <text evidence="2 11">Belongs to the shikimate kinase family.</text>
</comment>
<accession>A0A0H5BWN6</accession>
<dbReference type="CDD" id="cd00464">
    <property type="entry name" value="SK"/>
    <property type="match status" value="1"/>
</dbReference>
<evidence type="ECO:0000313" key="13">
    <source>
        <dbReference type="Proteomes" id="UP000242753"/>
    </source>
</evidence>
<keyword evidence="13" id="KW-1185">Reference proteome</keyword>
<dbReference type="GO" id="GO:0000287">
    <property type="term" value="F:magnesium ion binding"/>
    <property type="evidence" value="ECO:0007669"/>
    <property type="project" value="UniProtKB-UniRule"/>
</dbReference>
<dbReference type="SMR" id="A0A0H5BWN6"/>
<name>A0A0H5BWN6_9ENTR</name>
<gene>
    <name evidence="11 12" type="primary">aroK</name>
    <name evidence="12" type="ORF">WEOB_065</name>
</gene>
<organism evidence="12 13">
    <name type="scientific">Candidatus Westeberhardia cardiocondylae</name>
    <dbReference type="NCBI Taxonomy" id="1594731"/>
    <lineage>
        <taxon>Bacteria</taxon>
        <taxon>Pseudomonadati</taxon>
        <taxon>Pseudomonadota</taxon>
        <taxon>Gammaproteobacteria</taxon>
        <taxon>Enterobacterales</taxon>
        <taxon>Enterobacteriaceae</taxon>
        <taxon>ant endosymbionts</taxon>
        <taxon>Candidatus Westeberhardia</taxon>
    </lineage>
</organism>
<evidence type="ECO:0000256" key="9">
    <source>
        <dbReference type="ARBA" id="ARBA00023141"/>
    </source>
</evidence>
<keyword evidence="6 11" id="KW-0418">Kinase</keyword>
<evidence type="ECO:0000256" key="2">
    <source>
        <dbReference type="ARBA" id="ARBA00006997"/>
    </source>
</evidence>
<keyword evidence="5 11" id="KW-0547">Nucleotide-binding</keyword>
<dbReference type="HAMAP" id="MF_00109">
    <property type="entry name" value="Shikimate_kinase"/>
    <property type="match status" value="1"/>
</dbReference>
<keyword evidence="11" id="KW-0963">Cytoplasm</keyword>
<evidence type="ECO:0000256" key="8">
    <source>
        <dbReference type="ARBA" id="ARBA00022842"/>
    </source>
</evidence>
<dbReference type="GO" id="GO:0005829">
    <property type="term" value="C:cytosol"/>
    <property type="evidence" value="ECO:0007669"/>
    <property type="project" value="TreeGrafter"/>
</dbReference>
<dbReference type="GO" id="GO:0009073">
    <property type="term" value="P:aromatic amino acid family biosynthetic process"/>
    <property type="evidence" value="ECO:0007669"/>
    <property type="project" value="UniProtKB-KW"/>
</dbReference>
<keyword evidence="8 11" id="KW-0460">Magnesium</keyword>
<dbReference type="InterPro" id="IPR023000">
    <property type="entry name" value="Shikimate_kinase_CS"/>
</dbReference>
<dbReference type="EC" id="2.7.1.71" evidence="11"/>
<keyword evidence="3 11" id="KW-0028">Amino-acid biosynthesis</keyword>
<comment type="cofactor">
    <cofactor evidence="11">
        <name>Mg(2+)</name>
        <dbReference type="ChEBI" id="CHEBI:18420"/>
    </cofactor>
    <text evidence="11">Binds 1 Mg(2+) ion per subunit.</text>
</comment>
<dbReference type="GO" id="GO:0004765">
    <property type="term" value="F:shikimate kinase activity"/>
    <property type="evidence" value="ECO:0007669"/>
    <property type="project" value="UniProtKB-UniRule"/>
</dbReference>
<comment type="catalytic activity">
    <reaction evidence="10 11">
        <text>shikimate + ATP = 3-phosphoshikimate + ADP + H(+)</text>
        <dbReference type="Rhea" id="RHEA:13121"/>
        <dbReference type="ChEBI" id="CHEBI:15378"/>
        <dbReference type="ChEBI" id="CHEBI:30616"/>
        <dbReference type="ChEBI" id="CHEBI:36208"/>
        <dbReference type="ChEBI" id="CHEBI:145989"/>
        <dbReference type="ChEBI" id="CHEBI:456216"/>
        <dbReference type="EC" id="2.7.1.71"/>
    </reaction>
</comment>
<dbReference type="STRING" id="1594731.WEOB_065"/>